<dbReference type="Proteomes" id="UP000319143">
    <property type="component" value="Unassembled WGS sequence"/>
</dbReference>
<accession>A0A5C6E3I4</accession>
<reference evidence="3 4" key="1">
    <citation type="submission" date="2019-02" db="EMBL/GenBank/DDBJ databases">
        <title>Deep-cultivation of Planctomycetes and their phenomic and genomic characterization uncovers novel biology.</title>
        <authorList>
            <person name="Wiegand S."/>
            <person name="Jogler M."/>
            <person name="Boedeker C."/>
            <person name="Pinto D."/>
            <person name="Vollmers J."/>
            <person name="Rivas-Marin E."/>
            <person name="Kohn T."/>
            <person name="Peeters S.H."/>
            <person name="Heuer A."/>
            <person name="Rast P."/>
            <person name="Oberbeckmann S."/>
            <person name="Bunk B."/>
            <person name="Jeske O."/>
            <person name="Meyerdierks A."/>
            <person name="Storesund J.E."/>
            <person name="Kallscheuer N."/>
            <person name="Luecker S."/>
            <person name="Lage O.M."/>
            <person name="Pohl T."/>
            <person name="Merkel B.J."/>
            <person name="Hornburger P."/>
            <person name="Mueller R.-W."/>
            <person name="Bruemmer F."/>
            <person name="Labrenz M."/>
            <person name="Spormann A.M."/>
            <person name="Op Den Camp H."/>
            <person name="Overmann J."/>
            <person name="Amann R."/>
            <person name="Jetten M.S.M."/>
            <person name="Mascher T."/>
            <person name="Medema M.H."/>
            <person name="Devos D.P."/>
            <person name="Kaster A.-K."/>
            <person name="Ovreas L."/>
            <person name="Rohde M."/>
            <person name="Galperin M.Y."/>
            <person name="Jogler C."/>
        </authorList>
    </citation>
    <scope>NUCLEOTIDE SEQUENCE [LARGE SCALE GENOMIC DNA]</scope>
    <source>
        <strain evidence="3 4">Poly41</strain>
    </source>
</reference>
<feature type="domain" description="Ancillary SecYEG translocon subunit/Cell division coordinator CpoB TPR" evidence="2">
    <location>
        <begin position="299"/>
        <end position="402"/>
    </location>
</feature>
<dbReference type="GO" id="GO:0051301">
    <property type="term" value="P:cell division"/>
    <property type="evidence" value="ECO:0007669"/>
    <property type="project" value="TreeGrafter"/>
</dbReference>
<dbReference type="SMART" id="SM00028">
    <property type="entry name" value="TPR"/>
    <property type="match status" value="18"/>
</dbReference>
<dbReference type="PANTHER" id="PTHR12558:SF10">
    <property type="entry name" value="CELL DIVISION CYCLE PROTEIN 23 HOMOLOG"/>
    <property type="match status" value="1"/>
</dbReference>
<organism evidence="3 4">
    <name type="scientific">Novipirellula artificiosorum</name>
    <dbReference type="NCBI Taxonomy" id="2528016"/>
    <lineage>
        <taxon>Bacteria</taxon>
        <taxon>Pseudomonadati</taxon>
        <taxon>Planctomycetota</taxon>
        <taxon>Planctomycetia</taxon>
        <taxon>Pirellulales</taxon>
        <taxon>Pirellulaceae</taxon>
        <taxon>Novipirellula</taxon>
    </lineage>
</organism>
<evidence type="ECO:0000313" key="4">
    <source>
        <dbReference type="Proteomes" id="UP000319143"/>
    </source>
</evidence>
<dbReference type="SUPFAM" id="SSF48452">
    <property type="entry name" value="TPR-like"/>
    <property type="match status" value="6"/>
</dbReference>
<feature type="repeat" description="TPR" evidence="1">
    <location>
        <begin position="221"/>
        <end position="254"/>
    </location>
</feature>
<evidence type="ECO:0000256" key="1">
    <source>
        <dbReference type="PROSITE-ProRule" id="PRU00339"/>
    </source>
</evidence>
<sequence length="1116" mass="125131">MFQSQVVYSLFTSTLFFQRSTSSRGADLGRLPVFVGYLVALLGFSICCPYGYTADKSSDEAIAAYADAANFQTNGAIDLAIDGWNGFLNKHAEDPMASKAAHYLGVCYMQKDAPDYVAAARSFFRALKDSDYELREESLANLGWCLYSAAGDAPDRDRDRLRQTIETYQLLRKEFPESPFLDRALFYSGEAAYGLGDAKKSIQLYDQLLALPNAKESPLRCDALYARGVAYEELDQFDNAVASYRQLLSNCEKDDLVTDVHLRLGDTWILKQQYDKAIAAFDEAMKSTQDADDLSYAIFRQAYALVQADRPAEAAKKYEQLLREYPDSPNAANATLASAQSTYRSGDLDAAAKRFERVLEQKNPEASTEAAHWLARIHLSKNDAASARKVAEEQIARTATGRFAVELKLDFAEALSMDPSTLSQSLEAFESAYRESPDAAVAPRALYNAAFSALQLNDPPRARDLAQEFLERFREDTLVPDVRFVAAESLLMTGKADEAATMYQTLMKDPQAGDELQRPLWTLRAAFALNLAGRPQETIERLRKDRDTLAQKSQQAEAQWLLGEAYLMVDQPAEAAKAFRASYEVDPTWPRAEEAWLMAGQASLLAEDEAAAEKTWQAIVDKNPEGPMADQARYKLAQLATRNGDREAAVQLYDRIVASNADRGLLPYALYSRARLKMEQSQYQTAAESLDALLQDEAFPETRSEALLARGICRRNLGQLESAREDLNAYLQTKPTGNPLGNVLYELALVDQKENKPAQAAERLERLVSQVPDYPSIDKVLYELGWSFRESGKQIDAVNTFTTLIDQSSDTTLTCEAAYFVGQHHYEAKDWSEASKYFALAADSGSDVELSEKAMYRLGWSHFKAGELEQAEKAFQLQASRHQEGSLALDALMMVGECRFNRADYEQALVAYQFARKQIRENDDSAKTLSDTADRQARELVLLHGGQSAAQLKKWDEAIEWYDELRTRFPSTAYLAQVFYETGFAYQQAGDDEKSLQMFAEVADNYRNEVAARARFMMGEIHFANKRLDLAIPEFQRVMFGFGAEKASDSIKNWQAKSGFEAGRCSELLMQQARTAEAKNKAREYATGFFQYVATKHPQHELAEKSKSRLETLDQK</sequence>
<name>A0A5C6E3I4_9BACT</name>
<keyword evidence="4" id="KW-1185">Reference proteome</keyword>
<proteinExistence type="predicted"/>
<evidence type="ECO:0000313" key="3">
    <source>
        <dbReference type="EMBL" id="TWU42151.1"/>
    </source>
</evidence>
<dbReference type="InterPro" id="IPR006597">
    <property type="entry name" value="Sel1-like"/>
</dbReference>
<gene>
    <name evidence="3" type="ORF">Poly41_04470</name>
</gene>
<dbReference type="PROSITE" id="PS50005">
    <property type="entry name" value="TPR"/>
    <property type="match status" value="3"/>
</dbReference>
<comment type="caution">
    <text evidence="3">The sequence shown here is derived from an EMBL/GenBank/DDBJ whole genome shotgun (WGS) entry which is preliminary data.</text>
</comment>
<dbReference type="RefSeq" id="WP_231615338.1">
    <property type="nucleotide sequence ID" value="NZ_SJPV01000001.1"/>
</dbReference>
<dbReference type="InterPro" id="IPR018704">
    <property type="entry name" value="SecYEG/CpoB_TPR"/>
</dbReference>
<dbReference type="SMART" id="SM00671">
    <property type="entry name" value="SEL1"/>
    <property type="match status" value="3"/>
</dbReference>
<feature type="repeat" description="TPR" evidence="1">
    <location>
        <begin position="258"/>
        <end position="291"/>
    </location>
</feature>
<protein>
    <submittedName>
        <fullName evidence="3">Tol-pal system protein YbgF</fullName>
    </submittedName>
</protein>
<dbReference type="GO" id="GO:0031145">
    <property type="term" value="P:anaphase-promoting complex-dependent catabolic process"/>
    <property type="evidence" value="ECO:0007669"/>
    <property type="project" value="TreeGrafter"/>
</dbReference>
<dbReference type="Pfam" id="PF13432">
    <property type="entry name" value="TPR_16"/>
    <property type="match status" value="6"/>
</dbReference>
<dbReference type="EMBL" id="SJPV01000001">
    <property type="protein sequence ID" value="TWU42151.1"/>
    <property type="molecule type" value="Genomic_DNA"/>
</dbReference>
<dbReference type="Gene3D" id="1.25.40.10">
    <property type="entry name" value="Tetratricopeptide repeat domain"/>
    <property type="match status" value="9"/>
</dbReference>
<dbReference type="GO" id="GO:0016567">
    <property type="term" value="P:protein ubiquitination"/>
    <property type="evidence" value="ECO:0007669"/>
    <property type="project" value="TreeGrafter"/>
</dbReference>
<keyword evidence="1" id="KW-0802">TPR repeat</keyword>
<dbReference type="Pfam" id="PF09976">
    <property type="entry name" value="TPR_21"/>
    <property type="match status" value="1"/>
</dbReference>
<dbReference type="AlphaFoldDB" id="A0A5C6E3I4"/>
<dbReference type="InterPro" id="IPR011990">
    <property type="entry name" value="TPR-like_helical_dom_sf"/>
</dbReference>
<dbReference type="PANTHER" id="PTHR12558">
    <property type="entry name" value="CELL DIVISION CYCLE 16,23,27"/>
    <property type="match status" value="1"/>
</dbReference>
<feature type="repeat" description="TPR" evidence="1">
    <location>
        <begin position="556"/>
        <end position="589"/>
    </location>
</feature>
<dbReference type="InterPro" id="IPR019734">
    <property type="entry name" value="TPR_rpt"/>
</dbReference>
<evidence type="ECO:0000259" key="2">
    <source>
        <dbReference type="Pfam" id="PF09976"/>
    </source>
</evidence>